<evidence type="ECO:0000313" key="3">
    <source>
        <dbReference type="Proteomes" id="UP000054538"/>
    </source>
</evidence>
<keyword evidence="3" id="KW-1185">Reference proteome</keyword>
<reference evidence="3" key="2">
    <citation type="submission" date="2015-01" db="EMBL/GenBank/DDBJ databases">
        <title>Evolutionary Origins and Diversification of the Mycorrhizal Mutualists.</title>
        <authorList>
            <consortium name="DOE Joint Genome Institute"/>
            <consortium name="Mycorrhizal Genomics Consortium"/>
            <person name="Kohler A."/>
            <person name="Kuo A."/>
            <person name="Nagy L.G."/>
            <person name="Floudas D."/>
            <person name="Copeland A."/>
            <person name="Barry K.W."/>
            <person name="Cichocki N."/>
            <person name="Veneault-Fourrey C."/>
            <person name="LaButti K."/>
            <person name="Lindquist E.A."/>
            <person name="Lipzen A."/>
            <person name="Lundell T."/>
            <person name="Morin E."/>
            <person name="Murat C."/>
            <person name="Riley R."/>
            <person name="Ohm R."/>
            <person name="Sun H."/>
            <person name="Tunlid A."/>
            <person name="Henrissat B."/>
            <person name="Grigoriev I.V."/>
            <person name="Hibbett D.S."/>
            <person name="Martin F."/>
        </authorList>
    </citation>
    <scope>NUCLEOTIDE SEQUENCE [LARGE SCALE GENOMIC DNA]</scope>
    <source>
        <strain evidence="3">Ve08.2h10</strain>
    </source>
</reference>
<organism evidence="2 3">
    <name type="scientific">Paxillus rubicundulus Ve08.2h10</name>
    <dbReference type="NCBI Taxonomy" id="930991"/>
    <lineage>
        <taxon>Eukaryota</taxon>
        <taxon>Fungi</taxon>
        <taxon>Dikarya</taxon>
        <taxon>Basidiomycota</taxon>
        <taxon>Agaricomycotina</taxon>
        <taxon>Agaricomycetes</taxon>
        <taxon>Agaricomycetidae</taxon>
        <taxon>Boletales</taxon>
        <taxon>Paxilineae</taxon>
        <taxon>Paxillaceae</taxon>
        <taxon>Paxillus</taxon>
    </lineage>
</organism>
<dbReference type="InParanoid" id="A0A0D0D9X1"/>
<evidence type="ECO:0000256" key="1">
    <source>
        <dbReference type="SAM" id="MobiDB-lite"/>
    </source>
</evidence>
<feature type="non-terminal residue" evidence="2">
    <location>
        <position position="1"/>
    </location>
</feature>
<sequence>SLYFVRHDMPVLDPRGLQIEREKGKGLDNNQCANLKDPATANLPKPPPHSSVTMKPPIIPNNPDVPSSTDLDPLSLNFEHLPVQTLRHSTCQ</sequence>
<protein>
    <submittedName>
        <fullName evidence="2">Uncharacterized protein</fullName>
    </submittedName>
</protein>
<dbReference type="EMBL" id="KN827055">
    <property type="protein sequence ID" value="KIK77299.1"/>
    <property type="molecule type" value="Genomic_DNA"/>
</dbReference>
<name>A0A0D0D9X1_9AGAM</name>
<feature type="region of interest" description="Disordered" evidence="1">
    <location>
        <begin position="36"/>
        <end position="71"/>
    </location>
</feature>
<reference evidence="2 3" key="1">
    <citation type="submission" date="2014-04" db="EMBL/GenBank/DDBJ databases">
        <authorList>
            <consortium name="DOE Joint Genome Institute"/>
            <person name="Kuo A."/>
            <person name="Kohler A."/>
            <person name="Jargeat P."/>
            <person name="Nagy L.G."/>
            <person name="Floudas D."/>
            <person name="Copeland A."/>
            <person name="Barry K.W."/>
            <person name="Cichocki N."/>
            <person name="Veneault-Fourrey C."/>
            <person name="LaButti K."/>
            <person name="Lindquist E.A."/>
            <person name="Lipzen A."/>
            <person name="Lundell T."/>
            <person name="Morin E."/>
            <person name="Murat C."/>
            <person name="Sun H."/>
            <person name="Tunlid A."/>
            <person name="Henrissat B."/>
            <person name="Grigoriev I.V."/>
            <person name="Hibbett D.S."/>
            <person name="Martin F."/>
            <person name="Nordberg H.P."/>
            <person name="Cantor M.N."/>
            <person name="Hua S.X."/>
        </authorList>
    </citation>
    <scope>NUCLEOTIDE SEQUENCE [LARGE SCALE GENOMIC DNA]</scope>
    <source>
        <strain evidence="2 3">Ve08.2h10</strain>
    </source>
</reference>
<accession>A0A0D0D9X1</accession>
<dbReference type="AlphaFoldDB" id="A0A0D0D9X1"/>
<proteinExistence type="predicted"/>
<dbReference type="Proteomes" id="UP000054538">
    <property type="component" value="Unassembled WGS sequence"/>
</dbReference>
<dbReference type="HOGENOM" id="CLU_170773_0_0_1"/>
<gene>
    <name evidence="2" type="ORF">PAXRUDRAFT_167320</name>
</gene>
<evidence type="ECO:0000313" key="2">
    <source>
        <dbReference type="EMBL" id="KIK77299.1"/>
    </source>
</evidence>